<keyword evidence="1" id="KW-1003">Cell membrane</keyword>
<comment type="caution">
    <text evidence="6">The sequence shown here is derived from an EMBL/GenBank/DDBJ whole genome shotgun (WGS) entry which is preliminary data.</text>
</comment>
<proteinExistence type="predicted"/>
<feature type="transmembrane region" description="Helical" evidence="5">
    <location>
        <begin position="46"/>
        <end position="64"/>
    </location>
</feature>
<keyword evidence="3 5" id="KW-1133">Transmembrane helix</keyword>
<evidence type="ECO:0000313" key="6">
    <source>
        <dbReference type="EMBL" id="TDY50423.1"/>
    </source>
</evidence>
<evidence type="ECO:0000256" key="2">
    <source>
        <dbReference type="ARBA" id="ARBA00022692"/>
    </source>
</evidence>
<protein>
    <submittedName>
        <fullName evidence="6">Uncharacterized protein DUF1656</fullName>
    </submittedName>
</protein>
<dbReference type="InterPro" id="IPR012451">
    <property type="entry name" value="DUF1656"/>
</dbReference>
<dbReference type="RefSeq" id="WP_134192451.1">
    <property type="nucleotide sequence ID" value="NZ_JBHLUW010000028.1"/>
</dbReference>
<gene>
    <name evidence="6" type="ORF">BX592_109208</name>
</gene>
<keyword evidence="2 5" id="KW-0812">Transmembrane</keyword>
<dbReference type="EMBL" id="SORE01000009">
    <property type="protein sequence ID" value="TDY50423.1"/>
    <property type="molecule type" value="Genomic_DNA"/>
</dbReference>
<evidence type="ECO:0000256" key="1">
    <source>
        <dbReference type="ARBA" id="ARBA00022475"/>
    </source>
</evidence>
<dbReference type="Proteomes" id="UP000295509">
    <property type="component" value="Unassembled WGS sequence"/>
</dbReference>
<evidence type="ECO:0000256" key="4">
    <source>
        <dbReference type="ARBA" id="ARBA00023136"/>
    </source>
</evidence>
<dbReference type="OrthoDB" id="7021192at2"/>
<keyword evidence="4 5" id="KW-0472">Membrane</keyword>
<dbReference type="Pfam" id="PF07869">
    <property type="entry name" value="DUF1656"/>
    <property type="match status" value="1"/>
</dbReference>
<feature type="transmembrane region" description="Helical" evidence="5">
    <location>
        <begin position="6"/>
        <end position="25"/>
    </location>
</feature>
<evidence type="ECO:0000256" key="5">
    <source>
        <dbReference type="SAM" id="Phobius"/>
    </source>
</evidence>
<organism evidence="6 7">
    <name type="scientific">Paraburkholderia rhizosphaerae</name>
    <dbReference type="NCBI Taxonomy" id="480658"/>
    <lineage>
        <taxon>Bacteria</taxon>
        <taxon>Pseudomonadati</taxon>
        <taxon>Pseudomonadota</taxon>
        <taxon>Betaproteobacteria</taxon>
        <taxon>Burkholderiales</taxon>
        <taxon>Burkholderiaceae</taxon>
        <taxon>Paraburkholderia</taxon>
    </lineage>
</organism>
<reference evidence="6 7" key="1">
    <citation type="submission" date="2019-03" db="EMBL/GenBank/DDBJ databases">
        <title>Genomic Encyclopedia of Type Strains, Phase III (KMG-III): the genomes of soil and plant-associated and newly described type strains.</title>
        <authorList>
            <person name="Whitman W."/>
        </authorList>
    </citation>
    <scope>NUCLEOTIDE SEQUENCE [LARGE SCALE GENOMIC DNA]</scope>
    <source>
        <strain evidence="6 7">LMG 29544</strain>
    </source>
</reference>
<sequence length="69" mass="7718">MIGEVNIVGVFVPAVLVLMLVSYVIKRGVVMLLSKLGAYRFIWHRPAFDFCVYVFIFGAVVLLTKRLGA</sequence>
<name>A0A4R8LS13_9BURK</name>
<evidence type="ECO:0000256" key="3">
    <source>
        <dbReference type="ARBA" id="ARBA00022989"/>
    </source>
</evidence>
<evidence type="ECO:0000313" key="7">
    <source>
        <dbReference type="Proteomes" id="UP000295509"/>
    </source>
</evidence>
<accession>A0A4R8LS13</accession>
<keyword evidence="7" id="KW-1185">Reference proteome</keyword>
<dbReference type="AlphaFoldDB" id="A0A4R8LS13"/>